<feature type="transmembrane region" description="Helical" evidence="6">
    <location>
        <begin position="76"/>
        <end position="94"/>
    </location>
</feature>
<feature type="transmembrane region" description="Helical" evidence="6">
    <location>
        <begin position="39"/>
        <end position="64"/>
    </location>
</feature>
<proteinExistence type="inferred from homology"/>
<reference evidence="8 9" key="1">
    <citation type="submission" date="2020-08" db="EMBL/GenBank/DDBJ databases">
        <title>Functional genomics of gut bacteria from endangered species of beetles.</title>
        <authorList>
            <person name="Carlos-Shanley C."/>
        </authorList>
    </citation>
    <scope>NUCLEOTIDE SEQUENCE [LARGE SCALE GENOMIC DNA]</scope>
    <source>
        <strain evidence="8 9">S00123</strain>
    </source>
</reference>
<comment type="caution">
    <text evidence="8">The sequence shown here is derived from an EMBL/GenBank/DDBJ whole genome shotgun (WGS) entry which is preliminary data.</text>
</comment>
<keyword evidence="4 6" id="KW-1133">Transmembrane helix</keyword>
<dbReference type="GO" id="GO:0016020">
    <property type="term" value="C:membrane"/>
    <property type="evidence" value="ECO:0007669"/>
    <property type="project" value="UniProtKB-SubCell"/>
</dbReference>
<feature type="transmembrane region" description="Helical" evidence="6">
    <location>
        <begin position="252"/>
        <end position="273"/>
    </location>
</feature>
<dbReference type="SUPFAM" id="SSF103481">
    <property type="entry name" value="Multidrug resistance efflux transporter EmrE"/>
    <property type="match status" value="2"/>
</dbReference>
<organism evidence="8 9">
    <name type="scientific">Brevundimonas bullata</name>
    <dbReference type="NCBI Taxonomy" id="13160"/>
    <lineage>
        <taxon>Bacteria</taxon>
        <taxon>Pseudomonadati</taxon>
        <taxon>Pseudomonadota</taxon>
        <taxon>Alphaproteobacteria</taxon>
        <taxon>Caulobacterales</taxon>
        <taxon>Caulobacteraceae</taxon>
        <taxon>Brevundimonas</taxon>
    </lineage>
</organism>
<evidence type="ECO:0000256" key="4">
    <source>
        <dbReference type="ARBA" id="ARBA00022989"/>
    </source>
</evidence>
<keyword evidence="3 6" id="KW-0812">Transmembrane</keyword>
<dbReference type="RefSeq" id="WP_311769905.1">
    <property type="nucleotide sequence ID" value="NZ_JACHKY010000002.1"/>
</dbReference>
<feature type="transmembrane region" description="Helical" evidence="6">
    <location>
        <begin position="194"/>
        <end position="212"/>
    </location>
</feature>
<dbReference type="PANTHER" id="PTHR32322:SF2">
    <property type="entry name" value="EAMA DOMAIN-CONTAINING PROTEIN"/>
    <property type="match status" value="1"/>
</dbReference>
<feature type="domain" description="EamA" evidence="7">
    <location>
        <begin position="21"/>
        <end position="147"/>
    </location>
</feature>
<dbReference type="EMBL" id="JACHKY010000002">
    <property type="protein sequence ID" value="MBB4797414.1"/>
    <property type="molecule type" value="Genomic_DNA"/>
</dbReference>
<evidence type="ECO:0000256" key="6">
    <source>
        <dbReference type="SAM" id="Phobius"/>
    </source>
</evidence>
<evidence type="ECO:0000256" key="2">
    <source>
        <dbReference type="ARBA" id="ARBA00007362"/>
    </source>
</evidence>
<gene>
    <name evidence="8" type="ORF">HNP32_001138</name>
</gene>
<dbReference type="PANTHER" id="PTHR32322">
    <property type="entry name" value="INNER MEMBRANE TRANSPORTER"/>
    <property type="match status" value="1"/>
</dbReference>
<dbReference type="Proteomes" id="UP000539957">
    <property type="component" value="Unassembled WGS sequence"/>
</dbReference>
<dbReference type="Pfam" id="PF00892">
    <property type="entry name" value="EamA"/>
    <property type="match status" value="2"/>
</dbReference>
<evidence type="ECO:0000256" key="5">
    <source>
        <dbReference type="ARBA" id="ARBA00023136"/>
    </source>
</evidence>
<keyword evidence="9" id="KW-1185">Reference proteome</keyword>
<dbReference type="InterPro" id="IPR037185">
    <property type="entry name" value="EmrE-like"/>
</dbReference>
<dbReference type="AlphaFoldDB" id="A0A7W7IN54"/>
<evidence type="ECO:0000259" key="7">
    <source>
        <dbReference type="Pfam" id="PF00892"/>
    </source>
</evidence>
<feature type="transmembrane region" description="Helical" evidence="6">
    <location>
        <begin position="224"/>
        <end position="245"/>
    </location>
</feature>
<keyword evidence="5 6" id="KW-0472">Membrane</keyword>
<feature type="domain" description="EamA" evidence="7">
    <location>
        <begin position="163"/>
        <end position="298"/>
    </location>
</feature>
<feature type="transmembrane region" description="Helical" evidence="6">
    <location>
        <begin position="12"/>
        <end position="33"/>
    </location>
</feature>
<dbReference type="InterPro" id="IPR000620">
    <property type="entry name" value="EamA_dom"/>
</dbReference>
<evidence type="ECO:0000256" key="3">
    <source>
        <dbReference type="ARBA" id="ARBA00022692"/>
    </source>
</evidence>
<evidence type="ECO:0000313" key="8">
    <source>
        <dbReference type="EMBL" id="MBB4797414.1"/>
    </source>
</evidence>
<feature type="transmembrane region" description="Helical" evidence="6">
    <location>
        <begin position="100"/>
        <end position="120"/>
    </location>
</feature>
<accession>A0A7W7IN54</accession>
<dbReference type="InterPro" id="IPR050638">
    <property type="entry name" value="AA-Vitamin_Transporters"/>
</dbReference>
<comment type="subcellular location">
    <subcellularLocation>
        <location evidence="1">Membrane</location>
        <topology evidence="1">Multi-pass membrane protein</topology>
    </subcellularLocation>
</comment>
<evidence type="ECO:0000256" key="1">
    <source>
        <dbReference type="ARBA" id="ARBA00004141"/>
    </source>
</evidence>
<evidence type="ECO:0000313" key="9">
    <source>
        <dbReference type="Proteomes" id="UP000539957"/>
    </source>
</evidence>
<protein>
    <submittedName>
        <fullName evidence="8">Drug/metabolite transporter (DMT)-like permease</fullName>
    </submittedName>
</protein>
<name>A0A7W7IN54_9CAUL</name>
<sequence length="306" mass="31219">MTQSAKSPLSPAALAIGGIGVCALIWGTTWYAITFQLGAVDAVVSVVMRFAIAAAVLALVVKATGGKLSMTRPQHLAAMGQGLFAFAISYAFVYAAEEKIASAVVAVIFAALAFLNLILFRVASKQKAAPAAWLGAGMGVIGVAVLSGGEVMGAGLGLHAVEGVTFAVIAVVASAFGNWFAWKGQQAGAQVLPGTAWAMAYGTGALALYGLATGVSWSVAWSPAYVISLLYLSLFGSVIAFGLYFTIARARGFALASYVSALTPPIAMLVSVLFEGATFGLIAFVGLALVLAGQLFLIRAPKRSAA</sequence>
<feature type="transmembrane region" description="Helical" evidence="6">
    <location>
        <begin position="132"/>
        <end position="158"/>
    </location>
</feature>
<comment type="similarity">
    <text evidence="2">Belongs to the EamA transporter family.</text>
</comment>
<feature type="transmembrane region" description="Helical" evidence="6">
    <location>
        <begin position="164"/>
        <end position="182"/>
    </location>
</feature>
<feature type="transmembrane region" description="Helical" evidence="6">
    <location>
        <begin position="279"/>
        <end position="298"/>
    </location>
</feature>